<dbReference type="EMBL" id="JACGWZ010000002">
    <property type="protein sequence ID" value="MBA8824525.1"/>
    <property type="molecule type" value="Genomic_DNA"/>
</dbReference>
<organism evidence="2 3">
    <name type="scientific">Halosaccharopolyspora lacisalsi</name>
    <dbReference type="NCBI Taxonomy" id="1000566"/>
    <lineage>
        <taxon>Bacteria</taxon>
        <taxon>Bacillati</taxon>
        <taxon>Actinomycetota</taxon>
        <taxon>Actinomycetes</taxon>
        <taxon>Pseudonocardiales</taxon>
        <taxon>Pseudonocardiaceae</taxon>
        <taxon>Halosaccharopolyspora</taxon>
    </lineage>
</organism>
<proteinExistence type="predicted"/>
<gene>
    <name evidence="2" type="ORF">FHX42_001872</name>
</gene>
<sequence length="35" mass="3714">MAARDSKEPAGPVLRFGAARWGRFLEALDNGVPSA</sequence>
<dbReference type="AlphaFoldDB" id="A0A839DYS4"/>
<accession>A0A839DYS4</accession>
<evidence type="ECO:0000313" key="2">
    <source>
        <dbReference type="EMBL" id="MBA8824525.1"/>
    </source>
</evidence>
<evidence type="ECO:0000259" key="1">
    <source>
        <dbReference type="Pfam" id="PF04149"/>
    </source>
</evidence>
<dbReference type="Proteomes" id="UP000569329">
    <property type="component" value="Unassembled WGS sequence"/>
</dbReference>
<keyword evidence="3" id="KW-1185">Reference proteome</keyword>
<reference evidence="2 3" key="1">
    <citation type="submission" date="2020-07" db="EMBL/GenBank/DDBJ databases">
        <title>Sequencing the genomes of 1000 actinobacteria strains.</title>
        <authorList>
            <person name="Klenk H.-P."/>
        </authorList>
    </citation>
    <scope>NUCLEOTIDE SEQUENCE [LARGE SCALE GENOMIC DNA]</scope>
    <source>
        <strain evidence="2 3">DSM 45975</strain>
    </source>
</reference>
<name>A0A839DYS4_9PSEU</name>
<dbReference type="Pfam" id="PF04149">
    <property type="entry name" value="DUF397"/>
    <property type="match status" value="1"/>
</dbReference>
<feature type="domain" description="DUF397" evidence="1">
    <location>
        <begin position="2"/>
        <end position="28"/>
    </location>
</feature>
<dbReference type="InterPro" id="IPR007278">
    <property type="entry name" value="DUF397"/>
</dbReference>
<evidence type="ECO:0000313" key="3">
    <source>
        <dbReference type="Proteomes" id="UP000569329"/>
    </source>
</evidence>
<comment type="caution">
    <text evidence="2">The sequence shown here is derived from an EMBL/GenBank/DDBJ whole genome shotgun (WGS) entry which is preliminary data.</text>
</comment>
<protein>
    <recommendedName>
        <fullName evidence="1">DUF397 domain-containing protein</fullName>
    </recommendedName>
</protein>